<proteinExistence type="predicted"/>
<comment type="caution">
    <text evidence="1">The sequence shown here is derived from an EMBL/GenBank/DDBJ whole genome shotgun (WGS) entry which is preliminary data.</text>
</comment>
<dbReference type="AlphaFoldDB" id="A0A9W4NN08"/>
<gene>
    <name evidence="1" type="ORF">PSALAMII_LOCUS6711</name>
</gene>
<evidence type="ECO:0000313" key="1">
    <source>
        <dbReference type="EMBL" id="CAG8387561.1"/>
    </source>
</evidence>
<evidence type="ECO:0000313" key="2">
    <source>
        <dbReference type="Proteomes" id="UP001152646"/>
    </source>
</evidence>
<dbReference type="Proteomes" id="UP001152646">
    <property type="component" value="Unassembled WGS sequence"/>
</dbReference>
<reference evidence="1" key="1">
    <citation type="submission" date="2021-07" db="EMBL/GenBank/DDBJ databases">
        <authorList>
            <person name="Branca A.L. A."/>
        </authorList>
    </citation>
    <scope>NUCLEOTIDE SEQUENCE</scope>
</reference>
<accession>A0A9W4NN08</accession>
<organism evidence="1 2">
    <name type="scientific">Penicillium salamii</name>
    <dbReference type="NCBI Taxonomy" id="1612424"/>
    <lineage>
        <taxon>Eukaryota</taxon>
        <taxon>Fungi</taxon>
        <taxon>Dikarya</taxon>
        <taxon>Ascomycota</taxon>
        <taxon>Pezizomycotina</taxon>
        <taxon>Eurotiomycetes</taxon>
        <taxon>Eurotiomycetidae</taxon>
        <taxon>Eurotiales</taxon>
        <taxon>Aspergillaceae</taxon>
        <taxon>Penicillium</taxon>
    </lineage>
</organism>
<sequence>MTVVIKEAVLPDQAVKSILPISQCDFASDDKPPLKRRKITKAGPWNLSQENGISTTGIPLGYIPVARLTLRMKLSTALLEKHSVDSEIRIPVIVSASSDSQHGTGGKPSCTQLEVTNYSGEQLIFYSCCEPALLDLTKQIELACNLTPADRSSTRAPVACHQVYLRASPGSEYLSLETVILWTESLETPDINKLQDSTLEVFTQYVIQGGSLLSSMTDPASRREAMLGQYREWTPREFYNSVHVPDAADTLAQNLKFPGMECDLFPFQKRAVRWLLRREGRDVQEDGRLAPIETSRRWQCLLLQSIVHGFDQGLIPVVRCR</sequence>
<protein>
    <submittedName>
        <fullName evidence="1">Uncharacterized protein</fullName>
    </submittedName>
</protein>
<dbReference type="OrthoDB" id="5330228at2759"/>
<dbReference type="EMBL" id="CAJVPA010000193">
    <property type="protein sequence ID" value="CAG8387561.1"/>
    <property type="molecule type" value="Genomic_DNA"/>
</dbReference>
<name>A0A9W4NN08_9EURO</name>